<organism evidence="1 2">
    <name type="scientific">Bagarius yarrelli</name>
    <name type="common">Goonch</name>
    <name type="synonym">Bagrus yarrelli</name>
    <dbReference type="NCBI Taxonomy" id="175774"/>
    <lineage>
        <taxon>Eukaryota</taxon>
        <taxon>Metazoa</taxon>
        <taxon>Chordata</taxon>
        <taxon>Craniata</taxon>
        <taxon>Vertebrata</taxon>
        <taxon>Euteleostomi</taxon>
        <taxon>Actinopterygii</taxon>
        <taxon>Neopterygii</taxon>
        <taxon>Teleostei</taxon>
        <taxon>Ostariophysi</taxon>
        <taxon>Siluriformes</taxon>
        <taxon>Sisoridae</taxon>
        <taxon>Sisorinae</taxon>
        <taxon>Bagarius</taxon>
    </lineage>
</organism>
<gene>
    <name evidence="1" type="ORF">Baya_11704</name>
</gene>
<dbReference type="AlphaFoldDB" id="A0A556V1A5"/>
<sequence length="81" mass="8890">MRPLRASRAVPHAQFDILVCTHSAKSHAELSPHIISAELKTLFLSQSLPQLFPVICQRVLQSCTMFNSSGDPPAQLDTSDC</sequence>
<reference evidence="1 2" key="1">
    <citation type="journal article" date="2019" name="Genome Biol. Evol.">
        <title>Whole-Genome Sequencing of the Giant Devil Catfish, Bagarius yarrelli.</title>
        <authorList>
            <person name="Jiang W."/>
            <person name="Lv Y."/>
            <person name="Cheng L."/>
            <person name="Yang K."/>
            <person name="Chao B."/>
            <person name="Wang X."/>
            <person name="Li Y."/>
            <person name="Pan X."/>
            <person name="You X."/>
            <person name="Zhang Y."/>
            <person name="Yang J."/>
            <person name="Li J."/>
            <person name="Zhang X."/>
            <person name="Liu S."/>
            <person name="Sun C."/>
            <person name="Yang J."/>
            <person name="Shi Q."/>
        </authorList>
    </citation>
    <scope>NUCLEOTIDE SEQUENCE [LARGE SCALE GENOMIC DNA]</scope>
    <source>
        <strain evidence="1">JWS20170419001</strain>
        <tissue evidence="1">Muscle</tissue>
    </source>
</reference>
<dbReference type="Proteomes" id="UP000319801">
    <property type="component" value="Unassembled WGS sequence"/>
</dbReference>
<evidence type="ECO:0000313" key="1">
    <source>
        <dbReference type="EMBL" id="TSR39577.1"/>
    </source>
</evidence>
<name>A0A556V1A5_BAGYA</name>
<dbReference type="EMBL" id="VCAZ01000093">
    <property type="protein sequence ID" value="TSR39577.1"/>
    <property type="molecule type" value="Genomic_DNA"/>
</dbReference>
<protein>
    <submittedName>
        <fullName evidence="1">Uncharacterized protein</fullName>
    </submittedName>
</protein>
<accession>A0A556V1A5</accession>
<proteinExistence type="predicted"/>
<keyword evidence="2" id="KW-1185">Reference proteome</keyword>
<comment type="caution">
    <text evidence="1">The sequence shown here is derived from an EMBL/GenBank/DDBJ whole genome shotgun (WGS) entry which is preliminary data.</text>
</comment>
<evidence type="ECO:0000313" key="2">
    <source>
        <dbReference type="Proteomes" id="UP000319801"/>
    </source>
</evidence>